<keyword evidence="9" id="KW-0805">Transcription regulation</keyword>
<evidence type="ECO:0000256" key="11">
    <source>
        <dbReference type="ARBA" id="ARBA00023242"/>
    </source>
</evidence>
<evidence type="ECO:0000256" key="2">
    <source>
        <dbReference type="ARBA" id="ARBA00004496"/>
    </source>
</evidence>
<dbReference type="InterPro" id="IPR055135">
    <property type="entry name" value="PRMT_dom"/>
</dbReference>
<dbReference type="CDD" id="cd02440">
    <property type="entry name" value="AdoMet_MTases"/>
    <property type="match status" value="1"/>
</dbReference>
<dbReference type="Gene3D" id="2.70.160.11">
    <property type="entry name" value="Hnrnp arginine n-methyltransferase1"/>
    <property type="match status" value="1"/>
</dbReference>
<proteinExistence type="predicted"/>
<comment type="catalytic activity">
    <reaction evidence="12">
        <text>L-arginyl-[protein] + 2 S-adenosyl-L-methionine = N(omega),N(omega)-dimethyl-L-arginyl-[protein] + 2 S-adenosyl-L-homocysteine + 2 H(+)</text>
        <dbReference type="Rhea" id="RHEA:48096"/>
        <dbReference type="Rhea" id="RHEA-COMP:10532"/>
        <dbReference type="Rhea" id="RHEA-COMP:11991"/>
        <dbReference type="ChEBI" id="CHEBI:15378"/>
        <dbReference type="ChEBI" id="CHEBI:29965"/>
        <dbReference type="ChEBI" id="CHEBI:57856"/>
        <dbReference type="ChEBI" id="CHEBI:59789"/>
        <dbReference type="ChEBI" id="CHEBI:61897"/>
        <dbReference type="EC" id="2.1.1.319"/>
    </reaction>
</comment>
<dbReference type="PANTHER" id="PTHR11006">
    <property type="entry name" value="PROTEIN ARGININE N-METHYLTRANSFERASE"/>
    <property type="match status" value="1"/>
</dbReference>
<evidence type="ECO:0000256" key="8">
    <source>
        <dbReference type="ARBA" id="ARBA00022853"/>
    </source>
</evidence>
<keyword evidence="5 13" id="KW-0489">Methyltransferase</keyword>
<dbReference type="Proteomes" id="UP001565368">
    <property type="component" value="Unassembled WGS sequence"/>
</dbReference>
<keyword evidence="11" id="KW-0539">Nucleus</keyword>
<feature type="domain" description="Protein arginine N-methyltransferase" evidence="15">
    <location>
        <begin position="199"/>
        <end position="291"/>
    </location>
</feature>
<dbReference type="GeneID" id="95983640"/>
<evidence type="ECO:0000256" key="10">
    <source>
        <dbReference type="ARBA" id="ARBA00023163"/>
    </source>
</evidence>
<dbReference type="InterPro" id="IPR029063">
    <property type="entry name" value="SAM-dependent_MTases_sf"/>
</dbReference>
<comment type="caution">
    <text evidence="16">The sequence shown here is derived from an EMBL/GenBank/DDBJ whole genome shotgun (WGS) entry which is preliminary data.</text>
</comment>
<dbReference type="EC" id="2.1.1.319" evidence="3"/>
<evidence type="ECO:0000256" key="7">
    <source>
        <dbReference type="ARBA" id="ARBA00022691"/>
    </source>
</evidence>
<dbReference type="RefSeq" id="XP_069211577.1">
    <property type="nucleotide sequence ID" value="XM_069351191.1"/>
</dbReference>
<organism evidence="16 17">
    <name type="scientific">Vanrija albida</name>
    <dbReference type="NCBI Taxonomy" id="181172"/>
    <lineage>
        <taxon>Eukaryota</taxon>
        <taxon>Fungi</taxon>
        <taxon>Dikarya</taxon>
        <taxon>Basidiomycota</taxon>
        <taxon>Agaricomycotina</taxon>
        <taxon>Tremellomycetes</taxon>
        <taxon>Trichosporonales</taxon>
        <taxon>Trichosporonaceae</taxon>
        <taxon>Vanrija</taxon>
    </lineage>
</organism>
<keyword evidence="6 13" id="KW-0808">Transferase</keyword>
<evidence type="ECO:0000313" key="17">
    <source>
        <dbReference type="Proteomes" id="UP001565368"/>
    </source>
</evidence>
<dbReference type="Gene3D" id="3.40.50.150">
    <property type="entry name" value="Vaccinia Virus protein VP39"/>
    <property type="match status" value="1"/>
</dbReference>
<keyword evidence="4" id="KW-0963">Cytoplasm</keyword>
<protein>
    <recommendedName>
        <fullName evidence="3">type I protein arginine methyltransferase</fullName>
        <ecNumber evidence="3">2.1.1.319</ecNumber>
    </recommendedName>
</protein>
<evidence type="ECO:0000256" key="6">
    <source>
        <dbReference type="ARBA" id="ARBA00022679"/>
    </source>
</evidence>
<accession>A0ABR3QB99</accession>
<evidence type="ECO:0000313" key="16">
    <source>
        <dbReference type="EMBL" id="KAL1411633.1"/>
    </source>
</evidence>
<keyword evidence="7 13" id="KW-0949">S-adenosyl-L-methionine</keyword>
<dbReference type="InterPro" id="IPR025799">
    <property type="entry name" value="Arg_MeTrfase"/>
</dbReference>
<dbReference type="PANTHER" id="PTHR11006:SF10">
    <property type="entry name" value="HISTONE-ARGININE METHYLTRANSFERASE CARMER-RELATED"/>
    <property type="match status" value="1"/>
</dbReference>
<evidence type="ECO:0000256" key="12">
    <source>
        <dbReference type="ARBA" id="ARBA00049086"/>
    </source>
</evidence>
<comment type="subcellular location">
    <subcellularLocation>
        <location evidence="2">Cytoplasm</location>
    </subcellularLocation>
    <subcellularLocation>
        <location evidence="1">Nucleus</location>
    </subcellularLocation>
</comment>
<evidence type="ECO:0000256" key="9">
    <source>
        <dbReference type="ARBA" id="ARBA00023015"/>
    </source>
</evidence>
<evidence type="ECO:0000256" key="4">
    <source>
        <dbReference type="ARBA" id="ARBA00022490"/>
    </source>
</evidence>
<dbReference type="Pfam" id="PF22528">
    <property type="entry name" value="PRMT_C"/>
    <property type="match status" value="2"/>
</dbReference>
<feature type="region of interest" description="Disordered" evidence="14">
    <location>
        <begin position="1"/>
        <end position="20"/>
    </location>
</feature>
<dbReference type="EMBL" id="JBBXJM010000002">
    <property type="protein sequence ID" value="KAL1411633.1"/>
    <property type="molecule type" value="Genomic_DNA"/>
</dbReference>
<evidence type="ECO:0000256" key="3">
    <source>
        <dbReference type="ARBA" id="ARBA00011925"/>
    </source>
</evidence>
<evidence type="ECO:0000256" key="5">
    <source>
        <dbReference type="ARBA" id="ARBA00022603"/>
    </source>
</evidence>
<name>A0ABR3QB99_9TREE</name>
<dbReference type="SUPFAM" id="SSF53335">
    <property type="entry name" value="S-adenosyl-L-methionine-dependent methyltransferases"/>
    <property type="match status" value="1"/>
</dbReference>
<reference evidence="16 17" key="1">
    <citation type="submission" date="2023-08" db="EMBL/GenBank/DDBJ databases">
        <title>Annotated Genome Sequence of Vanrija albida AlHP1.</title>
        <authorList>
            <person name="Herzog R."/>
        </authorList>
    </citation>
    <scope>NUCLEOTIDE SEQUENCE [LARGE SCALE GENOMIC DNA]</scope>
    <source>
        <strain evidence="16 17">AlHP1</strain>
    </source>
</reference>
<evidence type="ECO:0000256" key="14">
    <source>
        <dbReference type="SAM" id="MobiDB-lite"/>
    </source>
</evidence>
<evidence type="ECO:0000256" key="13">
    <source>
        <dbReference type="PROSITE-ProRule" id="PRU01015"/>
    </source>
</evidence>
<gene>
    <name evidence="16" type="ORF">Q8F55_002597</name>
</gene>
<keyword evidence="10" id="KW-0804">Transcription</keyword>
<evidence type="ECO:0000256" key="1">
    <source>
        <dbReference type="ARBA" id="ARBA00004123"/>
    </source>
</evidence>
<sequence length="436" mass="47880">MAPSDPQDAQDGDKDKKKGSMDNDYYFHFYASLQNQANMIGDVSRTATYRKAVLGNAAVAIRDKTVLDLGAGSGILSYMSAQAGAKQVIALEASSMADKIQILVDQANRGEANPHLQGKIRIVRGMVEDKKVQADVLSTGKVDTIVSEPIGVMLLHERMVESFLLARDLFLKPGGTILPGKGHIFFCPFSDEGLYNETEQKAQFFNQTLFGTDFSALYTEARNEAFAQPVVGIFPPTTLMATPCPPTTFDFYRCAISDLLDFTVDIDFVATRTAIMHGLASWFDLDFGPADAEQAPEDTEEDLLEAEAWNFPVATSAWPWLTNEPPLNPGPAPDPPRKGLNVTLSTGPNATRTHWQQARLLLPEPLAVNRGERVVGTIRFKVNDSRSYDLSLDLRVHRPGGPTVEPDPLRRKTTYNLSQQTFNYSYTGETAVPGVA</sequence>
<dbReference type="Pfam" id="PF06325">
    <property type="entry name" value="PrmA"/>
    <property type="match status" value="1"/>
</dbReference>
<feature type="compositionally biased region" description="Basic and acidic residues" evidence="14">
    <location>
        <begin position="11"/>
        <end position="20"/>
    </location>
</feature>
<keyword evidence="8" id="KW-0156">Chromatin regulator</keyword>
<dbReference type="PROSITE" id="PS51678">
    <property type="entry name" value="SAM_MT_PRMT"/>
    <property type="match status" value="1"/>
</dbReference>
<feature type="domain" description="Protein arginine N-methyltransferase" evidence="15">
    <location>
        <begin position="341"/>
        <end position="395"/>
    </location>
</feature>
<evidence type="ECO:0000259" key="15">
    <source>
        <dbReference type="Pfam" id="PF22528"/>
    </source>
</evidence>
<keyword evidence="17" id="KW-1185">Reference proteome</keyword>